<dbReference type="Pfam" id="PF00698">
    <property type="entry name" value="Acyl_transf_1"/>
    <property type="match status" value="1"/>
</dbReference>
<dbReference type="InterPro" id="IPR016039">
    <property type="entry name" value="Thiolase-like"/>
</dbReference>
<dbReference type="SUPFAM" id="SSF52151">
    <property type="entry name" value="FabD/lysophospholipase-like"/>
    <property type="match status" value="1"/>
</dbReference>
<dbReference type="PROSITE" id="PS00606">
    <property type="entry name" value="KS3_1"/>
    <property type="match status" value="1"/>
</dbReference>
<dbReference type="InterPro" id="IPR014043">
    <property type="entry name" value="Acyl_transferase_dom"/>
</dbReference>
<dbReference type="InterPro" id="IPR014030">
    <property type="entry name" value="Ketoacyl_synth_N"/>
</dbReference>
<name>A0ABV2Z1Z5_9ACTN</name>
<dbReference type="PANTHER" id="PTHR43775:SF37">
    <property type="entry name" value="SI:DKEY-61P9.11"/>
    <property type="match status" value="1"/>
</dbReference>
<dbReference type="InterPro" id="IPR001227">
    <property type="entry name" value="Ac_transferase_dom_sf"/>
</dbReference>
<dbReference type="Gene3D" id="3.40.47.10">
    <property type="match status" value="1"/>
</dbReference>
<evidence type="ECO:0000256" key="2">
    <source>
        <dbReference type="ARBA" id="ARBA00022553"/>
    </source>
</evidence>
<dbReference type="Gene3D" id="3.30.70.3290">
    <property type="match status" value="1"/>
</dbReference>
<dbReference type="EMBL" id="JBEZVI010000014">
    <property type="protein sequence ID" value="MEU3712016.1"/>
    <property type="molecule type" value="Genomic_DNA"/>
</dbReference>
<dbReference type="SUPFAM" id="SSF47336">
    <property type="entry name" value="ACP-like"/>
    <property type="match status" value="1"/>
</dbReference>
<feature type="domain" description="Carrier" evidence="7">
    <location>
        <begin position="822"/>
        <end position="897"/>
    </location>
</feature>
<dbReference type="InterPro" id="IPR050091">
    <property type="entry name" value="PKS_NRPS_Biosynth_Enz"/>
</dbReference>
<comment type="caution">
    <text evidence="9">The sequence shown here is derived from an EMBL/GenBank/DDBJ whole genome shotgun (WGS) entry which is preliminary data.</text>
</comment>
<keyword evidence="5" id="KW-0012">Acyltransferase</keyword>
<evidence type="ECO:0000256" key="4">
    <source>
        <dbReference type="ARBA" id="ARBA00023194"/>
    </source>
</evidence>
<dbReference type="SMART" id="SM00823">
    <property type="entry name" value="PKS_PP"/>
    <property type="match status" value="1"/>
</dbReference>
<keyword evidence="4" id="KW-0045">Antibiotic biosynthesis</keyword>
<evidence type="ECO:0000256" key="3">
    <source>
        <dbReference type="ARBA" id="ARBA00022679"/>
    </source>
</evidence>
<evidence type="ECO:0000259" key="7">
    <source>
        <dbReference type="PROSITE" id="PS50075"/>
    </source>
</evidence>
<dbReference type="InterPro" id="IPR016035">
    <property type="entry name" value="Acyl_Trfase/lysoPLipase"/>
</dbReference>
<dbReference type="Pfam" id="PF02801">
    <property type="entry name" value="Ketoacyl-synt_C"/>
    <property type="match status" value="1"/>
</dbReference>
<evidence type="ECO:0000313" key="9">
    <source>
        <dbReference type="EMBL" id="MEU3712016.1"/>
    </source>
</evidence>
<gene>
    <name evidence="9" type="ORF">AB0E61_18210</name>
</gene>
<proteinExistence type="predicted"/>
<dbReference type="SMART" id="SM00827">
    <property type="entry name" value="PKS_AT"/>
    <property type="match status" value="1"/>
</dbReference>
<feature type="region of interest" description="Disordered" evidence="6">
    <location>
        <begin position="792"/>
        <end position="825"/>
    </location>
</feature>
<keyword evidence="2" id="KW-0597">Phosphoprotein</keyword>
<dbReference type="Gene3D" id="3.40.366.10">
    <property type="entry name" value="Malonyl-Coenzyme A Acyl Carrier Protein, domain 2"/>
    <property type="match status" value="1"/>
</dbReference>
<sequence length="898" mass="94352">MTAEHINEDVEAAGVAYDDEADDTLIAVVGMACRYPGAVTPEEFWHNVVTGVDGVRTLTADELREWGQDPEQCADPRYVREHGVVEDIGDFDAAFFGISERDADLLNPQHRIFLECAWEALERAGYDPLAVPGTTGLYAGAGRNGYAAVIRDRADRFPGVDDLTLSLANDPEHLCTRVSYALGLTGPSVAVMTACSTSLVAVHTASLALLAGECDTALAGGVTLRAPLSGYRHREGGTMSPDGRCRTFSEDARGIVAGDGAGVVVLRRLRDAIEDGDHIHAVIRGSAVNNDGHDRAGYTAPGVRGQEEVIRRAHLAAGVSPGDISYIEAHGTGTPVGDPIEVTALAQAFDADGTGGRTTRDTGAEGPVALGSVKTNIGHTDTAAGVAGLIKTVLALEDRTLPATLHFTGPNPRIDFAATPFDVTTRTRKWETSRLPRRAGVSSFGIGGTNAHVVLEEAPDAVPAALPPAPAEQLLVLSARTPTALDTMAGRLAEHLRGHPELPLDAVARTLQRGRHAFGHRRHLVCADRSQALAALAAPAADTAVRPEAAPDGTPAVLAFAGTDAWETGSVRRLYASHPAFRDAADACCRALTAPLGRDVQRLLTTDEAVAGPESERVARFTVAYALARTLVDWGVAPTSVTGRGQGALVAAGVAGALPLADALRIADAAVRGAEPLRDAIRAAAWRSPETPWIQADTGAPVSPDEAADPGFWPELAEDTPPRPVDAAALAAGGGRLVLEIGPGRTGDARTALLDAVGRAWCGGATIDWDRLHTGPDRSRVPLPTYPFERRTHLVRPRPAPGTARAPETAAAPSETERPGPDAPEPVERALLALFRQVLGTPEDLTDPDLFEHGGDSLAAVELLALIEERFGVGMSLDDVFDHPTVSDLARVIERSLI</sequence>
<keyword evidence="10" id="KW-1185">Reference proteome</keyword>
<dbReference type="Proteomes" id="UP001550853">
    <property type="component" value="Unassembled WGS sequence"/>
</dbReference>
<dbReference type="PANTHER" id="PTHR43775">
    <property type="entry name" value="FATTY ACID SYNTHASE"/>
    <property type="match status" value="1"/>
</dbReference>
<evidence type="ECO:0000313" key="10">
    <source>
        <dbReference type="Proteomes" id="UP001550853"/>
    </source>
</evidence>
<feature type="compositionally biased region" description="Low complexity" evidence="6">
    <location>
        <begin position="801"/>
        <end position="814"/>
    </location>
</feature>
<dbReference type="InterPro" id="IPR032821">
    <property type="entry name" value="PKS_assoc"/>
</dbReference>
<dbReference type="InterPro" id="IPR020841">
    <property type="entry name" value="PKS_Beta-ketoAc_synthase_dom"/>
</dbReference>
<dbReference type="InterPro" id="IPR014031">
    <property type="entry name" value="Ketoacyl_synth_C"/>
</dbReference>
<evidence type="ECO:0000256" key="1">
    <source>
        <dbReference type="ARBA" id="ARBA00022450"/>
    </source>
</evidence>
<dbReference type="PROSITE" id="PS52004">
    <property type="entry name" value="KS3_2"/>
    <property type="match status" value="1"/>
</dbReference>
<dbReference type="InterPro" id="IPR020806">
    <property type="entry name" value="PKS_PP-bd"/>
</dbReference>
<keyword evidence="3" id="KW-0808">Transferase</keyword>
<dbReference type="PROSITE" id="PS50075">
    <property type="entry name" value="CARRIER"/>
    <property type="match status" value="1"/>
</dbReference>
<accession>A0ABV2Z1Z5</accession>
<evidence type="ECO:0000256" key="5">
    <source>
        <dbReference type="ARBA" id="ARBA00023315"/>
    </source>
</evidence>
<dbReference type="Pfam" id="PF00550">
    <property type="entry name" value="PP-binding"/>
    <property type="match status" value="1"/>
</dbReference>
<dbReference type="SUPFAM" id="SSF53901">
    <property type="entry name" value="Thiolase-like"/>
    <property type="match status" value="1"/>
</dbReference>
<dbReference type="InterPro" id="IPR018201">
    <property type="entry name" value="Ketoacyl_synth_AS"/>
</dbReference>
<reference evidence="9 10" key="1">
    <citation type="submission" date="2024-06" db="EMBL/GenBank/DDBJ databases">
        <title>The Natural Products Discovery Center: Release of the First 8490 Sequenced Strains for Exploring Actinobacteria Biosynthetic Diversity.</title>
        <authorList>
            <person name="Kalkreuter E."/>
            <person name="Kautsar S.A."/>
            <person name="Yang D."/>
            <person name="Bader C.D."/>
            <person name="Teijaro C.N."/>
            <person name="Fluegel L."/>
            <person name="Davis C.M."/>
            <person name="Simpson J.R."/>
            <person name="Lauterbach L."/>
            <person name="Steele A.D."/>
            <person name="Gui C."/>
            <person name="Meng S."/>
            <person name="Li G."/>
            <person name="Viehrig K."/>
            <person name="Ye F."/>
            <person name="Su P."/>
            <person name="Kiefer A.F."/>
            <person name="Nichols A."/>
            <person name="Cepeda A.J."/>
            <person name="Yan W."/>
            <person name="Fan B."/>
            <person name="Jiang Y."/>
            <person name="Adhikari A."/>
            <person name="Zheng C.-J."/>
            <person name="Schuster L."/>
            <person name="Cowan T.M."/>
            <person name="Smanski M.J."/>
            <person name="Chevrette M.G."/>
            <person name="De Carvalho L.P.S."/>
            <person name="Shen B."/>
        </authorList>
    </citation>
    <scope>NUCLEOTIDE SEQUENCE [LARGE SCALE GENOMIC DNA]</scope>
    <source>
        <strain evidence="9 10">NPDC033039</strain>
    </source>
</reference>
<evidence type="ECO:0000259" key="8">
    <source>
        <dbReference type="PROSITE" id="PS52004"/>
    </source>
</evidence>
<dbReference type="Pfam" id="PF00109">
    <property type="entry name" value="ketoacyl-synt"/>
    <property type="match status" value="1"/>
</dbReference>
<protein>
    <submittedName>
        <fullName evidence="9">Type I polyketide synthase</fullName>
    </submittedName>
</protein>
<organism evidence="9 10">
    <name type="scientific">Streptomyces catenulae</name>
    <dbReference type="NCBI Taxonomy" id="66875"/>
    <lineage>
        <taxon>Bacteria</taxon>
        <taxon>Bacillati</taxon>
        <taxon>Actinomycetota</taxon>
        <taxon>Actinomycetes</taxon>
        <taxon>Kitasatosporales</taxon>
        <taxon>Streptomycetaceae</taxon>
        <taxon>Streptomyces</taxon>
    </lineage>
</organism>
<evidence type="ECO:0000256" key="6">
    <source>
        <dbReference type="SAM" id="MobiDB-lite"/>
    </source>
</evidence>
<dbReference type="Pfam" id="PF16197">
    <property type="entry name" value="KAsynt_C_assoc"/>
    <property type="match status" value="1"/>
</dbReference>
<dbReference type="RefSeq" id="WP_051739811.1">
    <property type="nucleotide sequence ID" value="NZ_JBEZVI010000014.1"/>
</dbReference>
<dbReference type="InterPro" id="IPR036736">
    <property type="entry name" value="ACP-like_sf"/>
</dbReference>
<dbReference type="CDD" id="cd00833">
    <property type="entry name" value="PKS"/>
    <property type="match status" value="1"/>
</dbReference>
<dbReference type="Gene3D" id="1.10.1200.10">
    <property type="entry name" value="ACP-like"/>
    <property type="match status" value="1"/>
</dbReference>
<dbReference type="SMART" id="SM00825">
    <property type="entry name" value="PKS_KS"/>
    <property type="match status" value="1"/>
</dbReference>
<keyword evidence="1" id="KW-0596">Phosphopantetheine</keyword>
<dbReference type="InterPro" id="IPR009081">
    <property type="entry name" value="PP-bd_ACP"/>
</dbReference>
<feature type="domain" description="Ketosynthase family 3 (KS3)" evidence="8">
    <location>
        <begin position="23"/>
        <end position="457"/>
    </location>
</feature>